<dbReference type="PROSITE" id="PS50111">
    <property type="entry name" value="CHEMOTAXIS_TRANSDUC_2"/>
    <property type="match status" value="1"/>
</dbReference>
<feature type="compositionally biased region" description="Basic and acidic residues" evidence="5">
    <location>
        <begin position="559"/>
        <end position="569"/>
    </location>
</feature>
<feature type="compositionally biased region" description="Polar residues" evidence="5">
    <location>
        <begin position="547"/>
        <end position="556"/>
    </location>
</feature>
<accession>A0A371X3K0</accession>
<comment type="caution">
    <text evidence="9">The sequence shown here is derived from an EMBL/GenBank/DDBJ whole genome shotgun (WGS) entry which is preliminary data.</text>
</comment>
<dbReference type="Proteomes" id="UP000264310">
    <property type="component" value="Unassembled WGS sequence"/>
</dbReference>
<dbReference type="Gene3D" id="6.10.340.10">
    <property type="match status" value="1"/>
</dbReference>
<dbReference type="SUPFAM" id="SSF158472">
    <property type="entry name" value="HAMP domain-like"/>
    <property type="match status" value="1"/>
</dbReference>
<protein>
    <submittedName>
        <fullName evidence="9">Methyl-accepting chemotaxis protein</fullName>
    </submittedName>
</protein>
<keyword evidence="4" id="KW-0807">Transducer</keyword>
<organism evidence="9 10">
    <name type="scientific">Fulvimarina endophytica</name>
    <dbReference type="NCBI Taxonomy" id="2293836"/>
    <lineage>
        <taxon>Bacteria</taxon>
        <taxon>Pseudomonadati</taxon>
        <taxon>Pseudomonadota</taxon>
        <taxon>Alphaproteobacteria</taxon>
        <taxon>Hyphomicrobiales</taxon>
        <taxon>Aurantimonadaceae</taxon>
        <taxon>Fulvimarina</taxon>
    </lineage>
</organism>
<dbReference type="SMART" id="SM00283">
    <property type="entry name" value="MA"/>
    <property type="match status" value="1"/>
</dbReference>
<dbReference type="GO" id="GO:0016020">
    <property type="term" value="C:membrane"/>
    <property type="evidence" value="ECO:0007669"/>
    <property type="project" value="UniProtKB-SubCell"/>
</dbReference>
<reference evidence="9 10" key="1">
    <citation type="submission" date="2018-08" db="EMBL/GenBank/DDBJ databases">
        <title>Fulvimarina sp. 85, whole genome shotgun sequence.</title>
        <authorList>
            <person name="Tuo L."/>
        </authorList>
    </citation>
    <scope>NUCLEOTIDE SEQUENCE [LARGE SCALE GENOMIC DNA]</scope>
    <source>
        <strain evidence="9 10">85</strain>
    </source>
</reference>
<keyword evidence="6" id="KW-0812">Transmembrane</keyword>
<dbReference type="EMBL" id="QURL01000004">
    <property type="protein sequence ID" value="RFC63779.1"/>
    <property type="molecule type" value="Genomic_DNA"/>
</dbReference>
<evidence type="ECO:0000259" key="8">
    <source>
        <dbReference type="PROSITE" id="PS50885"/>
    </source>
</evidence>
<dbReference type="PROSITE" id="PS50885">
    <property type="entry name" value="HAMP"/>
    <property type="match status" value="2"/>
</dbReference>
<dbReference type="InterPro" id="IPR004089">
    <property type="entry name" value="MCPsignal_dom"/>
</dbReference>
<feature type="domain" description="Methyl-accepting transducer" evidence="7">
    <location>
        <begin position="305"/>
        <end position="534"/>
    </location>
</feature>
<keyword evidence="10" id="KW-1185">Reference proteome</keyword>
<evidence type="ECO:0000256" key="2">
    <source>
        <dbReference type="ARBA" id="ARBA00022500"/>
    </source>
</evidence>
<dbReference type="SMART" id="SM00304">
    <property type="entry name" value="HAMP"/>
    <property type="match status" value="2"/>
</dbReference>
<evidence type="ECO:0000256" key="5">
    <source>
        <dbReference type="SAM" id="MobiDB-lite"/>
    </source>
</evidence>
<dbReference type="CDD" id="cd06225">
    <property type="entry name" value="HAMP"/>
    <property type="match status" value="1"/>
</dbReference>
<dbReference type="CDD" id="cd11386">
    <property type="entry name" value="MCP_signal"/>
    <property type="match status" value="1"/>
</dbReference>
<feature type="region of interest" description="Disordered" evidence="5">
    <location>
        <begin position="577"/>
        <end position="596"/>
    </location>
</feature>
<evidence type="ECO:0000256" key="6">
    <source>
        <dbReference type="SAM" id="Phobius"/>
    </source>
</evidence>
<gene>
    <name evidence="9" type="ORF">DYI37_10825</name>
</gene>
<proteinExistence type="inferred from homology"/>
<evidence type="ECO:0000256" key="3">
    <source>
        <dbReference type="ARBA" id="ARBA00029447"/>
    </source>
</evidence>
<dbReference type="GO" id="GO:0006935">
    <property type="term" value="P:chemotaxis"/>
    <property type="evidence" value="ECO:0007669"/>
    <property type="project" value="UniProtKB-KW"/>
</dbReference>
<dbReference type="PANTHER" id="PTHR43531">
    <property type="entry name" value="PROTEIN ICFG"/>
    <property type="match status" value="1"/>
</dbReference>
<keyword evidence="6" id="KW-1133">Transmembrane helix</keyword>
<evidence type="ECO:0000259" key="7">
    <source>
        <dbReference type="PROSITE" id="PS50111"/>
    </source>
</evidence>
<feature type="domain" description="HAMP" evidence="8">
    <location>
        <begin position="254"/>
        <end position="300"/>
    </location>
</feature>
<feature type="region of interest" description="Disordered" evidence="5">
    <location>
        <begin position="547"/>
        <end position="572"/>
    </location>
</feature>
<feature type="transmembrane region" description="Helical" evidence="6">
    <location>
        <begin position="145"/>
        <end position="165"/>
    </location>
</feature>
<dbReference type="Pfam" id="PF00015">
    <property type="entry name" value="MCPsignal"/>
    <property type="match status" value="1"/>
</dbReference>
<sequence>MQELVQQATQMRIRLLEATLAAMDEIVDRENGQVSQERTEIMSHGIQVSVSLVPSIEQLATRLDRSELADGLEAKLAKLESALLETLPRLVRTRADASAFGAIDDVIDSEAGEISENLDHLVEAAFVRLDTRAEEASRNSTFATYLQLGISLFALVLIAAIASLIGRSIVKSLGRVETAMSKLAGGQLDTPIEETDRKDEIGSMARALEVFKAASVERIRLVEENAKARASESLAKERQAALDNAKAEDLRTFVATVEVGFDRLSEGDLTVRMQDRVAEEFEPIRSKFNDSVAALENAIGHVVTSISSIRNGLSEINTASDDLSRRTEQQAASIEETVAALNEVTTAVNNTANDAGKAQKVAMVARERAVTGGDVVGRAVIAMGQIEESSQKINLIISVIDEIAFQTNLLALNAGVEAARAGEAGRGFAVVAQEVRGLAQRSADAAKEIKMLLSVSREQVGSGVELVTASGKSLEGIVAEVTTMAELISTIAASAGQQAISLREVSQAADQMDKVTQQNAAMVEQATAASLTLSTETDELARTMSQFRTEAQNGSATREAARKPVRSERTTTQLRTVGTGGAAFAPERGADDWEDF</sequence>
<evidence type="ECO:0000313" key="10">
    <source>
        <dbReference type="Proteomes" id="UP000264310"/>
    </source>
</evidence>
<comment type="similarity">
    <text evidence="3">Belongs to the methyl-accepting chemotaxis (MCP) protein family.</text>
</comment>
<dbReference type="GO" id="GO:0007165">
    <property type="term" value="P:signal transduction"/>
    <property type="evidence" value="ECO:0007669"/>
    <property type="project" value="UniProtKB-KW"/>
</dbReference>
<dbReference type="Gene3D" id="1.10.287.950">
    <property type="entry name" value="Methyl-accepting chemotaxis protein"/>
    <property type="match status" value="1"/>
</dbReference>
<dbReference type="FunFam" id="1.10.287.950:FF:000001">
    <property type="entry name" value="Methyl-accepting chemotaxis sensory transducer"/>
    <property type="match status" value="1"/>
</dbReference>
<feature type="domain" description="HAMP" evidence="8">
    <location>
        <begin position="167"/>
        <end position="220"/>
    </location>
</feature>
<evidence type="ECO:0000256" key="4">
    <source>
        <dbReference type="PROSITE-ProRule" id="PRU00284"/>
    </source>
</evidence>
<dbReference type="SUPFAM" id="SSF58104">
    <property type="entry name" value="Methyl-accepting chemotaxis protein (MCP) signaling domain"/>
    <property type="match status" value="1"/>
</dbReference>
<dbReference type="AlphaFoldDB" id="A0A371X3K0"/>
<dbReference type="PANTHER" id="PTHR43531:SF11">
    <property type="entry name" value="METHYL-ACCEPTING CHEMOTAXIS PROTEIN 3"/>
    <property type="match status" value="1"/>
</dbReference>
<keyword evidence="6" id="KW-0472">Membrane</keyword>
<evidence type="ECO:0000256" key="1">
    <source>
        <dbReference type="ARBA" id="ARBA00004370"/>
    </source>
</evidence>
<keyword evidence="2" id="KW-0145">Chemotaxis</keyword>
<dbReference type="InterPro" id="IPR051310">
    <property type="entry name" value="MCP_chemotaxis"/>
</dbReference>
<name>A0A371X3K0_9HYPH</name>
<dbReference type="Pfam" id="PF00672">
    <property type="entry name" value="HAMP"/>
    <property type="match status" value="1"/>
</dbReference>
<dbReference type="InterPro" id="IPR003660">
    <property type="entry name" value="HAMP_dom"/>
</dbReference>
<comment type="subcellular location">
    <subcellularLocation>
        <location evidence="1">Membrane</location>
    </subcellularLocation>
</comment>
<evidence type="ECO:0000313" key="9">
    <source>
        <dbReference type="EMBL" id="RFC63779.1"/>
    </source>
</evidence>